<dbReference type="KEGG" id="clec:106664645"/>
<reference evidence="1" key="1">
    <citation type="submission" date="2022-01" db="UniProtKB">
        <authorList>
            <consortium name="EnsemblMetazoa"/>
        </authorList>
    </citation>
    <scope>IDENTIFICATION</scope>
</reference>
<dbReference type="RefSeq" id="XP_014246049.1">
    <property type="nucleotide sequence ID" value="XM_014390563.1"/>
</dbReference>
<dbReference type="GO" id="GO:0005615">
    <property type="term" value="C:extracellular space"/>
    <property type="evidence" value="ECO:0007669"/>
    <property type="project" value="TreeGrafter"/>
</dbReference>
<name>A0A8I6RIF6_CIMLE</name>
<dbReference type="SMART" id="SM00700">
    <property type="entry name" value="JHBP"/>
    <property type="match status" value="1"/>
</dbReference>
<proteinExistence type="predicted"/>
<evidence type="ECO:0008006" key="3">
    <source>
        <dbReference type="Google" id="ProtNLM"/>
    </source>
</evidence>
<dbReference type="Gene3D" id="3.15.10.30">
    <property type="entry name" value="Haemolymph juvenile hormone binding protein"/>
    <property type="match status" value="1"/>
</dbReference>
<sequence length="279" mass="31754">MILKRGKYISPGLVGRRVQYTMALRLSLFLVALSTLTHGAVLKNGDTIPTYAKVCRRSQIDFNSCFRESLQIAIQKISKDGIRQLKVPSLDPWRVDKLTINYGTGTPFKVSMHVKNSDVYGFSRLQILNVRSNFDDPEAISMEIDFSNKKVFIEGDYNAEGLISDVPVLASGKYNVSMSNVSGTLKIKGRIVKKSDGEEYLQVIRSNSRPDVGDMVISMTNENNKYPELHNLFLVLMNQFWKVMYEELLPYAEENFNEILTPMFNMATFKIPFNQLIPQ</sequence>
<evidence type="ECO:0000313" key="2">
    <source>
        <dbReference type="Proteomes" id="UP000494040"/>
    </source>
</evidence>
<dbReference type="AlphaFoldDB" id="A0A8I6RIF6"/>
<protein>
    <recommendedName>
        <fullName evidence="3">Circadian clock-controlled protein</fullName>
    </recommendedName>
</protein>
<dbReference type="OrthoDB" id="8196554at2759"/>
<dbReference type="PANTHER" id="PTHR11008:SF18">
    <property type="entry name" value="BCDNA.GH05536-RELATED"/>
    <property type="match status" value="1"/>
</dbReference>
<dbReference type="GeneID" id="106664645"/>
<dbReference type="InterPro" id="IPR010562">
    <property type="entry name" value="Haemolymph_juvenile_hormone-bd"/>
</dbReference>
<dbReference type="Proteomes" id="UP000494040">
    <property type="component" value="Unassembled WGS sequence"/>
</dbReference>
<keyword evidence="2" id="KW-1185">Reference proteome</keyword>
<evidence type="ECO:0000313" key="1">
    <source>
        <dbReference type="EnsemblMetazoa" id="XP_014246049.1"/>
    </source>
</evidence>
<organism evidence="1 2">
    <name type="scientific">Cimex lectularius</name>
    <name type="common">Bed bug</name>
    <name type="synonym">Acanthia lectularia</name>
    <dbReference type="NCBI Taxonomy" id="79782"/>
    <lineage>
        <taxon>Eukaryota</taxon>
        <taxon>Metazoa</taxon>
        <taxon>Ecdysozoa</taxon>
        <taxon>Arthropoda</taxon>
        <taxon>Hexapoda</taxon>
        <taxon>Insecta</taxon>
        <taxon>Pterygota</taxon>
        <taxon>Neoptera</taxon>
        <taxon>Paraneoptera</taxon>
        <taxon>Hemiptera</taxon>
        <taxon>Heteroptera</taxon>
        <taxon>Panheteroptera</taxon>
        <taxon>Cimicomorpha</taxon>
        <taxon>Cimicidae</taxon>
        <taxon>Cimex</taxon>
    </lineage>
</organism>
<dbReference type="OMA" id="DMRIYAN"/>
<dbReference type="Pfam" id="PF06585">
    <property type="entry name" value="JHBP"/>
    <property type="match status" value="1"/>
</dbReference>
<dbReference type="EnsemblMetazoa" id="XM_014390563.1">
    <property type="protein sequence ID" value="XP_014246049.1"/>
    <property type="gene ID" value="LOC106664645"/>
</dbReference>
<accession>A0A8I6RIF6</accession>
<dbReference type="InterPro" id="IPR038606">
    <property type="entry name" value="To_sf"/>
</dbReference>
<dbReference type="PANTHER" id="PTHR11008">
    <property type="entry name" value="PROTEIN TAKEOUT-LIKE PROTEIN"/>
    <property type="match status" value="1"/>
</dbReference>